<evidence type="ECO:0000256" key="4">
    <source>
        <dbReference type="ARBA" id="ARBA00022801"/>
    </source>
</evidence>
<comment type="caution">
    <text evidence="8">The sequence shown here is derived from an EMBL/GenBank/DDBJ whole genome shotgun (WGS) entry which is preliminary data.</text>
</comment>
<gene>
    <name evidence="8" type="ORF">GGR21_000717</name>
</gene>
<feature type="binding site" evidence="6">
    <location>
        <position position="245"/>
    </location>
    <ligand>
        <name>Fe cation</name>
        <dbReference type="ChEBI" id="CHEBI:24875"/>
        <label>2</label>
    </ligand>
</feature>
<keyword evidence="5 6" id="KW-0408">Iron</keyword>
<organism evidence="8 9">
    <name type="scientific">Dysgonomonas hofstadii</name>
    <dbReference type="NCBI Taxonomy" id="637886"/>
    <lineage>
        <taxon>Bacteria</taxon>
        <taxon>Pseudomonadati</taxon>
        <taxon>Bacteroidota</taxon>
        <taxon>Bacteroidia</taxon>
        <taxon>Bacteroidales</taxon>
        <taxon>Dysgonomonadaceae</taxon>
        <taxon>Dysgonomonas</taxon>
    </lineage>
</organism>
<dbReference type="AlphaFoldDB" id="A0A840CFS8"/>
<evidence type="ECO:0000256" key="5">
    <source>
        <dbReference type="PIRNR" id="PIRNR000898"/>
    </source>
</evidence>
<feature type="binding site" evidence="6">
    <location>
        <position position="117"/>
    </location>
    <ligand>
        <name>Fe cation</name>
        <dbReference type="ChEBI" id="CHEBI:24875"/>
        <label>2</label>
    </ligand>
</feature>
<reference evidence="8 9" key="1">
    <citation type="submission" date="2020-08" db="EMBL/GenBank/DDBJ databases">
        <title>Genomic Encyclopedia of Type Strains, Phase IV (KMG-IV): sequencing the most valuable type-strain genomes for metagenomic binning, comparative biology and taxonomic classification.</title>
        <authorList>
            <person name="Goeker M."/>
        </authorList>
    </citation>
    <scope>NUCLEOTIDE SEQUENCE [LARGE SCALE GENOMIC DNA]</scope>
    <source>
        <strain evidence="8 9">DSM 104969</strain>
    </source>
</reference>
<dbReference type="Pfam" id="PF00149">
    <property type="entry name" value="Metallophos"/>
    <property type="match status" value="1"/>
</dbReference>
<keyword evidence="6" id="KW-0479">Metal-binding</keyword>
<dbReference type="GO" id="GO:0046872">
    <property type="term" value="F:metal ion binding"/>
    <property type="evidence" value="ECO:0007669"/>
    <property type="project" value="UniProtKB-KW"/>
</dbReference>
<evidence type="ECO:0000313" key="8">
    <source>
        <dbReference type="EMBL" id="MBB4034830.1"/>
    </source>
</evidence>
<keyword evidence="4 5" id="KW-0378">Hydrolase</keyword>
<evidence type="ECO:0000256" key="1">
    <source>
        <dbReference type="ARBA" id="ARBA00000032"/>
    </source>
</evidence>
<evidence type="ECO:0000313" key="9">
    <source>
        <dbReference type="Proteomes" id="UP000555103"/>
    </source>
</evidence>
<comment type="catalytic activity">
    <reaction evidence="1 5">
        <text>a phosphate monoester + H2O = an alcohol + phosphate</text>
        <dbReference type="Rhea" id="RHEA:15017"/>
        <dbReference type="ChEBI" id="CHEBI:15377"/>
        <dbReference type="ChEBI" id="CHEBI:30879"/>
        <dbReference type="ChEBI" id="CHEBI:43474"/>
        <dbReference type="ChEBI" id="CHEBI:67140"/>
        <dbReference type="EC" id="3.1.3.2"/>
    </reaction>
</comment>
<feature type="binding site" evidence="6">
    <location>
        <position position="208"/>
    </location>
    <ligand>
        <name>Fe cation</name>
        <dbReference type="ChEBI" id="CHEBI:24875"/>
        <label>2</label>
    </ligand>
</feature>
<dbReference type="Gene3D" id="3.60.21.10">
    <property type="match status" value="1"/>
</dbReference>
<feature type="domain" description="Calcineurin-like phosphoesterase" evidence="7">
    <location>
        <begin position="41"/>
        <end position="248"/>
    </location>
</feature>
<protein>
    <recommendedName>
        <fullName evidence="2 5">acid phosphatase</fullName>
        <ecNumber evidence="2 5">3.1.3.2</ecNumber>
    </recommendedName>
</protein>
<dbReference type="EMBL" id="JACIEP010000002">
    <property type="protein sequence ID" value="MBB4034830.1"/>
    <property type="molecule type" value="Genomic_DNA"/>
</dbReference>
<dbReference type="SUPFAM" id="SSF56300">
    <property type="entry name" value="Metallo-dependent phosphatases"/>
    <property type="match status" value="1"/>
</dbReference>
<dbReference type="GO" id="GO:0003993">
    <property type="term" value="F:acid phosphatase activity"/>
    <property type="evidence" value="ECO:0007669"/>
    <property type="project" value="UniProtKB-UniRule"/>
</dbReference>
<dbReference type="Proteomes" id="UP000555103">
    <property type="component" value="Unassembled WGS sequence"/>
</dbReference>
<feature type="binding site" evidence="6">
    <location>
        <position position="46"/>
    </location>
    <ligand>
        <name>Fe cation</name>
        <dbReference type="ChEBI" id="CHEBI:24875"/>
        <label>1</label>
    </ligand>
</feature>
<keyword evidence="9" id="KW-1185">Reference proteome</keyword>
<dbReference type="PANTHER" id="PTHR10161">
    <property type="entry name" value="TARTRATE-RESISTANT ACID PHOSPHATASE TYPE 5"/>
    <property type="match status" value="1"/>
</dbReference>
<proteinExistence type="predicted"/>
<dbReference type="InterPro" id="IPR051558">
    <property type="entry name" value="Metallophosphoesterase_PAP"/>
</dbReference>
<keyword evidence="3" id="KW-0732">Signal</keyword>
<evidence type="ECO:0000256" key="2">
    <source>
        <dbReference type="ARBA" id="ARBA00012646"/>
    </source>
</evidence>
<feature type="binding site" evidence="6">
    <location>
        <position position="247"/>
    </location>
    <ligand>
        <name>Fe cation</name>
        <dbReference type="ChEBI" id="CHEBI:24875"/>
        <label>1</label>
    </ligand>
</feature>
<dbReference type="PROSITE" id="PS51257">
    <property type="entry name" value="PROKAR_LIPOPROTEIN"/>
    <property type="match status" value="1"/>
</dbReference>
<comment type="cofactor">
    <cofactor evidence="6">
        <name>Fe cation</name>
        <dbReference type="ChEBI" id="CHEBI:24875"/>
    </cofactor>
    <text evidence="6">Binds 2 iron ions per subunit.</text>
</comment>
<dbReference type="InterPro" id="IPR029052">
    <property type="entry name" value="Metallo-depent_PP-like"/>
</dbReference>
<dbReference type="InterPro" id="IPR024927">
    <property type="entry name" value="Acid_PPase"/>
</dbReference>
<evidence type="ECO:0000259" key="7">
    <source>
        <dbReference type="Pfam" id="PF00149"/>
    </source>
</evidence>
<dbReference type="InterPro" id="IPR004843">
    <property type="entry name" value="Calcineurin-like_PHP"/>
</dbReference>
<sequence>MKRILFSMLILILLGSCSKIGVKKEENNSKLSELPENALNFIVANDLGRNGHYLQKPIANEMGLLAERVDIEFVVAAGDIHHYLGVQSIDDPLWMTNYELIYEHPELQVEWLPILGNHEYQGNPQAVIDYSAVSRRWVMPARYYTRKYEVEEGASLRLVFIDTAPLIDKYRNDEEYSDAGKQDMDRQLQWVDSVLTASQETWKIVVGHHPIYAGTNKDDEERIDMQARLDPILRRGGVDFYICGHIHNFQHIRMEGSDIDYVVNSSGSLSREVVPIEGMQFSSGEAGFSVVSVTPDTLKLIMLDQNAVPLHSIQRVKK</sequence>
<dbReference type="PANTHER" id="PTHR10161:SF14">
    <property type="entry name" value="TARTRATE-RESISTANT ACID PHOSPHATASE TYPE 5"/>
    <property type="match status" value="1"/>
</dbReference>
<evidence type="ECO:0000256" key="6">
    <source>
        <dbReference type="PIRSR" id="PIRSR000898-1"/>
    </source>
</evidence>
<dbReference type="EC" id="3.1.3.2" evidence="2 5"/>
<dbReference type="RefSeq" id="WP_183305773.1">
    <property type="nucleotide sequence ID" value="NZ_JACIEP010000002.1"/>
</dbReference>
<feature type="binding site" evidence="6">
    <location>
        <position position="79"/>
    </location>
    <ligand>
        <name>Fe cation</name>
        <dbReference type="ChEBI" id="CHEBI:24875"/>
        <label>2</label>
    </ligand>
</feature>
<name>A0A840CFS8_9BACT</name>
<dbReference type="PIRSF" id="PIRSF000898">
    <property type="entry name" value="Acid_Ptase_5"/>
    <property type="match status" value="1"/>
</dbReference>
<evidence type="ECO:0000256" key="3">
    <source>
        <dbReference type="ARBA" id="ARBA00022729"/>
    </source>
</evidence>
<feature type="binding site" evidence="6">
    <location>
        <position position="79"/>
    </location>
    <ligand>
        <name>Fe cation</name>
        <dbReference type="ChEBI" id="CHEBI:24875"/>
        <label>1</label>
    </ligand>
</feature>
<accession>A0A840CFS8</accession>